<proteinExistence type="predicted"/>
<organism evidence="2 3">
    <name type="scientific">Mycolicibacterium elephantis</name>
    <dbReference type="NCBI Taxonomy" id="81858"/>
    <lineage>
        <taxon>Bacteria</taxon>
        <taxon>Bacillati</taxon>
        <taxon>Actinomycetota</taxon>
        <taxon>Actinomycetes</taxon>
        <taxon>Mycobacteriales</taxon>
        <taxon>Mycobacteriaceae</taxon>
        <taxon>Mycolicibacterium</taxon>
    </lineage>
</organism>
<dbReference type="AlphaFoldDB" id="A0A1X0D8I5"/>
<accession>A0A1X0D8I5</accession>
<dbReference type="Pfam" id="PF01979">
    <property type="entry name" value="Amidohydro_1"/>
    <property type="match status" value="1"/>
</dbReference>
<evidence type="ECO:0000313" key="3">
    <source>
        <dbReference type="Proteomes" id="UP000192772"/>
    </source>
</evidence>
<dbReference type="PANTHER" id="PTHR43794:SF5">
    <property type="entry name" value="CHLOROHYDROLASE FAMILY PROTEIN"/>
    <property type="match status" value="1"/>
</dbReference>
<dbReference type="InterPro" id="IPR011059">
    <property type="entry name" value="Metal-dep_hydrolase_composite"/>
</dbReference>
<sequence>MTTMSSQKTLLAGGEVLVGDPLTATMRRADVLIEDGSITAIAADLPREDAQVIAATGRWIVPGFVDAHRHLWQTTMRGLTANWNLTDYYWNIRNHFAGLHDPDDVFAGQYAGGLDALAAGVTTTIDHSHITNSPQHSDAAVEGVKASGVRALWCYGFFPSPMADPIFTSPEDRFNDARRVRTAHFASEGGLVRMGVALTELGLLPFDVTREEIEIAAELDIAVTMHTRCIWSEPRVNDVEILSRAGLLRAGQIHSHANMCTQTDLALLRDTGCSVASTPDTELEMGCGLPIFRRAESAGVIAGIGADIVSNNSGDFFTAMRILMQAERGVALQPVLESSGLAGVGELPLTTRQILRAATLSGAEALGLGSTCGSVEVGKAADLLLLRNDRLHLRPVIDPVDSIVLQATTRDIDKVLVDGRMVVDNGSLPADVERRGIDLIEQAHERIAERVARIGGWRLPLPPGLIESLGATIDGNLAAATR</sequence>
<dbReference type="OrthoDB" id="3189065at2"/>
<dbReference type="GO" id="GO:0016810">
    <property type="term" value="F:hydrolase activity, acting on carbon-nitrogen (but not peptide) bonds"/>
    <property type="evidence" value="ECO:0007669"/>
    <property type="project" value="InterPro"/>
</dbReference>
<comment type="caution">
    <text evidence="2">The sequence shown here is derived from an EMBL/GenBank/DDBJ whole genome shotgun (WGS) entry which is preliminary data.</text>
</comment>
<reference evidence="2 3" key="1">
    <citation type="submission" date="2017-02" db="EMBL/GenBank/DDBJ databases">
        <title>The new phylogeny of genus Mycobacterium.</title>
        <authorList>
            <person name="Tortoli E."/>
            <person name="Trovato A."/>
            <person name="Cirillo D.M."/>
        </authorList>
    </citation>
    <scope>NUCLEOTIDE SEQUENCE [LARGE SCALE GENOMIC DNA]</scope>
    <source>
        <strain evidence="2 3">FI-09383</strain>
    </source>
</reference>
<dbReference type="STRING" id="81858.BST23_02340"/>
<dbReference type="SUPFAM" id="SSF51338">
    <property type="entry name" value="Composite domain of metallo-dependent hydrolases"/>
    <property type="match status" value="1"/>
</dbReference>
<protein>
    <recommendedName>
        <fullName evidence="1">Amidohydrolase-related domain-containing protein</fullName>
    </recommendedName>
</protein>
<dbReference type="InterPro" id="IPR006680">
    <property type="entry name" value="Amidohydro-rel"/>
</dbReference>
<dbReference type="SUPFAM" id="SSF51556">
    <property type="entry name" value="Metallo-dependent hydrolases"/>
    <property type="match status" value="1"/>
</dbReference>
<evidence type="ECO:0000259" key="1">
    <source>
        <dbReference type="Pfam" id="PF01979"/>
    </source>
</evidence>
<dbReference type="NCBIfam" id="NF006056">
    <property type="entry name" value="PRK08204.1"/>
    <property type="match status" value="1"/>
</dbReference>
<dbReference type="PANTHER" id="PTHR43794">
    <property type="entry name" value="AMINOHYDROLASE SSNA-RELATED"/>
    <property type="match status" value="1"/>
</dbReference>
<dbReference type="Gene3D" id="2.30.40.10">
    <property type="entry name" value="Urease, subunit C, domain 1"/>
    <property type="match status" value="1"/>
</dbReference>
<dbReference type="InterPro" id="IPR050287">
    <property type="entry name" value="MTA/SAH_deaminase"/>
</dbReference>
<feature type="domain" description="Amidohydrolase-related" evidence="1">
    <location>
        <begin position="59"/>
        <end position="422"/>
    </location>
</feature>
<dbReference type="Proteomes" id="UP000192772">
    <property type="component" value="Unassembled WGS sequence"/>
</dbReference>
<dbReference type="EMBL" id="MVHP01000002">
    <property type="protein sequence ID" value="ORA68691.1"/>
    <property type="molecule type" value="Genomic_DNA"/>
</dbReference>
<name>A0A1X0D8I5_9MYCO</name>
<dbReference type="InterPro" id="IPR032466">
    <property type="entry name" value="Metal_Hydrolase"/>
</dbReference>
<gene>
    <name evidence="2" type="ORF">BST23_02340</name>
</gene>
<evidence type="ECO:0000313" key="2">
    <source>
        <dbReference type="EMBL" id="ORA68691.1"/>
    </source>
</evidence>
<dbReference type="Gene3D" id="3.20.20.140">
    <property type="entry name" value="Metal-dependent hydrolases"/>
    <property type="match status" value="1"/>
</dbReference>